<dbReference type="Pfam" id="PF01216">
    <property type="entry name" value="Calsequestrin"/>
    <property type="match status" value="1"/>
</dbReference>
<dbReference type="Proteomes" id="UP000835052">
    <property type="component" value="Unassembled WGS sequence"/>
</dbReference>
<dbReference type="InterPro" id="IPR018159">
    <property type="entry name" value="Spectrin/alpha-actinin"/>
</dbReference>
<dbReference type="InterPro" id="IPR002017">
    <property type="entry name" value="Spectrin_repeat"/>
</dbReference>
<organism evidence="8 9">
    <name type="scientific">Caenorhabditis auriculariae</name>
    <dbReference type="NCBI Taxonomy" id="2777116"/>
    <lineage>
        <taxon>Eukaryota</taxon>
        <taxon>Metazoa</taxon>
        <taxon>Ecdysozoa</taxon>
        <taxon>Nematoda</taxon>
        <taxon>Chromadorea</taxon>
        <taxon>Rhabditida</taxon>
        <taxon>Rhabditina</taxon>
        <taxon>Rhabditomorpha</taxon>
        <taxon>Rhabditoidea</taxon>
        <taxon>Rhabditidae</taxon>
        <taxon>Peloderinae</taxon>
        <taxon>Caenorhabditis</taxon>
    </lineage>
</organism>
<evidence type="ECO:0000313" key="9">
    <source>
        <dbReference type="Proteomes" id="UP000835052"/>
    </source>
</evidence>
<gene>
    <name evidence="8" type="ORF">CAUJ_LOCUS3389</name>
</gene>
<evidence type="ECO:0000256" key="4">
    <source>
        <dbReference type="ARBA" id="ARBA00022951"/>
    </source>
</evidence>
<evidence type="ECO:0000313" key="8">
    <source>
        <dbReference type="EMBL" id="CAD6187470.1"/>
    </source>
</evidence>
<name>A0A8S1H298_9PELO</name>
<keyword evidence="5" id="KW-0514">Muscle protein</keyword>
<dbReference type="OrthoDB" id="10038131at2759"/>
<dbReference type="FunFam" id="3.40.30.10:FF:000344">
    <property type="entry name" value="Calsequestrin"/>
    <property type="match status" value="1"/>
</dbReference>
<dbReference type="PANTHER" id="PTHR10033">
    <property type="entry name" value="CALSEQUESTRIN"/>
    <property type="match status" value="1"/>
</dbReference>
<keyword evidence="9" id="KW-1185">Reference proteome</keyword>
<dbReference type="Gene3D" id="1.20.58.60">
    <property type="match status" value="1"/>
</dbReference>
<dbReference type="GO" id="GO:0005509">
    <property type="term" value="F:calcium ion binding"/>
    <property type="evidence" value="ECO:0007669"/>
    <property type="project" value="InterPro"/>
</dbReference>
<dbReference type="Gene3D" id="3.40.30.10">
    <property type="entry name" value="Glutaredoxin"/>
    <property type="match status" value="3"/>
</dbReference>
<dbReference type="CDD" id="cd00176">
    <property type="entry name" value="SPEC"/>
    <property type="match status" value="1"/>
</dbReference>
<keyword evidence="3 6" id="KW-0106">Calcium</keyword>
<dbReference type="PANTHER" id="PTHR10033:SF0">
    <property type="entry name" value="CALSEQUESTRIN"/>
    <property type="match status" value="1"/>
</dbReference>
<feature type="compositionally biased region" description="Acidic residues" evidence="7">
    <location>
        <begin position="694"/>
        <end position="703"/>
    </location>
</feature>
<dbReference type="EMBL" id="CAJGYM010000006">
    <property type="protein sequence ID" value="CAD6187470.1"/>
    <property type="molecule type" value="Genomic_DNA"/>
</dbReference>
<keyword evidence="4" id="KW-0703">Sarcoplasmic reticulum</keyword>
<sequence length="721" mass="82989">MRLNYDYYQMSNLSQPDSQRGGELTFNAGPMNLDGIFLAGEENSENYIFVDQQNLLNESNKEEPDHILDGYEFIVDRILYIGRSFYSNDIGTDIASVLALLRTHEGLEQNLALSLKLLNTLNERARRLSPSQPGDSNGIIDLQRDIQRHAERILSKANDRKIKLGEALEFHHFHSDYLSWTLWTSSMQKIVTGNDFAYGLEEIEGIIKRHQKIKAEMEDRASTCLAFKQFGQRLLDSRNYASGDIVHLLGNITQAQKDLEEAWETRRNSLCLWREILRSENQPDSDDGLLALVHTKSPSPTKTMAWLPLTSLALVLAVAWAGISKNEDLECMFLGYPDLEYDGFDRTEVLSEKNFNKTIFAEDSKSVVFFNDVEEDDSELDQYECFLQLSAQIMTKRGYNFYTVNTTKEQKLRRQEEVEKGEDTIHVYKDGYKIEYNGVRDPETFVSWLMDIPDDPVTIINDEHDLEEFEDLDDECVRIIGYFEPGSVALKEFEEAAEDFMGEIEFFAVVTSKWARKVGLKRVGEVQMRRPFEEDPLFAPTSADTEEEFEEWVEKHREPVMAKLTLDNYFNVWRDPEEEEKMILAFVDEETREGRAMKKLLDKIADENSEHAGTLEIVLIDPDEFPLMVDVWEDMFGIDIEEGPQIGLVDISEREGIWFDISQVNLDDPKKHSDSNFEALQSWIDQILSGSISLDDDDDDNEPEPPAPPPPTKGKRSKKEL</sequence>
<dbReference type="Pfam" id="PF00435">
    <property type="entry name" value="Spectrin"/>
    <property type="match status" value="2"/>
</dbReference>
<comment type="similarity">
    <text evidence="2 6">Belongs to the calsequestrin family.</text>
</comment>
<protein>
    <recommendedName>
        <fullName evidence="6">Calsequestrin</fullName>
    </recommendedName>
</protein>
<dbReference type="CDD" id="cd03065">
    <property type="entry name" value="PDI_b_Calsequestrin_N"/>
    <property type="match status" value="1"/>
</dbReference>
<evidence type="ECO:0000256" key="5">
    <source>
        <dbReference type="ARBA" id="ARBA00023179"/>
    </source>
</evidence>
<dbReference type="SUPFAM" id="SSF52833">
    <property type="entry name" value="Thioredoxin-like"/>
    <property type="match status" value="3"/>
</dbReference>
<dbReference type="FunFam" id="3.40.30.10:FF:000346">
    <property type="entry name" value="Calsequestrin"/>
    <property type="match status" value="1"/>
</dbReference>
<comment type="function">
    <text evidence="6">Calsequestrin is a high-capacity, moderate affinity, calcium-binding protein and thus acts as an internal calcium store in muscle.</text>
</comment>
<accession>A0A8S1H298</accession>
<proteinExistence type="inferred from homology"/>
<comment type="subcellular location">
    <subcellularLocation>
        <location evidence="1">Sarcoplasmic reticulum lumen</location>
    </subcellularLocation>
</comment>
<dbReference type="InterPro" id="IPR041859">
    <property type="entry name" value="Calsequestrin_N"/>
</dbReference>
<comment type="caution">
    <text evidence="8">The sequence shown here is derived from an EMBL/GenBank/DDBJ whole genome shotgun (WGS) entry which is preliminary data.</text>
</comment>
<dbReference type="InterPro" id="IPR036249">
    <property type="entry name" value="Thioredoxin-like_sf"/>
</dbReference>
<feature type="region of interest" description="Disordered" evidence="7">
    <location>
        <begin position="691"/>
        <end position="721"/>
    </location>
</feature>
<reference evidence="8" key="1">
    <citation type="submission" date="2020-10" db="EMBL/GenBank/DDBJ databases">
        <authorList>
            <person name="Kikuchi T."/>
        </authorList>
    </citation>
    <scope>NUCLEOTIDE SEQUENCE</scope>
    <source>
        <strain evidence="8">NKZ352</strain>
    </source>
</reference>
<evidence type="ECO:0000256" key="3">
    <source>
        <dbReference type="ARBA" id="ARBA00022837"/>
    </source>
</evidence>
<dbReference type="GO" id="GO:0033018">
    <property type="term" value="C:sarcoplasmic reticulum lumen"/>
    <property type="evidence" value="ECO:0007669"/>
    <property type="project" value="UniProtKB-SubCell"/>
</dbReference>
<evidence type="ECO:0000256" key="7">
    <source>
        <dbReference type="SAM" id="MobiDB-lite"/>
    </source>
</evidence>
<dbReference type="SMART" id="SM00150">
    <property type="entry name" value="SPEC"/>
    <property type="match status" value="2"/>
</dbReference>
<evidence type="ECO:0000256" key="6">
    <source>
        <dbReference type="RuleBase" id="RU000648"/>
    </source>
</evidence>
<evidence type="ECO:0000256" key="1">
    <source>
        <dbReference type="ARBA" id="ARBA00004564"/>
    </source>
</evidence>
<dbReference type="CDD" id="cd03074">
    <property type="entry name" value="PDI_b'_Calsequestrin_C"/>
    <property type="match status" value="1"/>
</dbReference>
<dbReference type="GO" id="GO:0051279">
    <property type="term" value="P:regulation of release of sequestered calcium ion into cytosol"/>
    <property type="evidence" value="ECO:0007669"/>
    <property type="project" value="TreeGrafter"/>
</dbReference>
<dbReference type="SUPFAM" id="SSF46966">
    <property type="entry name" value="Spectrin repeat"/>
    <property type="match status" value="1"/>
</dbReference>
<dbReference type="AlphaFoldDB" id="A0A8S1H298"/>
<dbReference type="InterPro" id="IPR001393">
    <property type="entry name" value="Calsequestrin"/>
</dbReference>
<dbReference type="PRINTS" id="PR00312">
    <property type="entry name" value="CALSEQUESTRN"/>
</dbReference>
<evidence type="ECO:0000256" key="2">
    <source>
        <dbReference type="ARBA" id="ARBA00010987"/>
    </source>
</evidence>
<dbReference type="InterPro" id="IPR041860">
    <property type="entry name" value="Calsequestrin_C"/>
</dbReference>